<evidence type="ECO:0000256" key="2">
    <source>
        <dbReference type="PROSITE-ProRule" id="PRU00103"/>
    </source>
</evidence>
<accession>A0A8H6IMH4</accession>
<evidence type="ECO:0000313" key="5">
    <source>
        <dbReference type="EMBL" id="KAF6783771.1"/>
    </source>
</evidence>
<dbReference type="SUPFAM" id="SSF48371">
    <property type="entry name" value="ARM repeat"/>
    <property type="match status" value="1"/>
</dbReference>
<feature type="repeat" description="HEAT" evidence="2">
    <location>
        <begin position="1094"/>
        <end position="1130"/>
    </location>
</feature>
<dbReference type="InterPro" id="IPR021133">
    <property type="entry name" value="HEAT_type_2"/>
</dbReference>
<dbReference type="Pfam" id="PF13646">
    <property type="entry name" value="HEAT_2"/>
    <property type="match status" value="5"/>
</dbReference>
<gene>
    <name evidence="5" type="ORF">CSOJ01_15848</name>
</gene>
<dbReference type="InterPro" id="IPR007111">
    <property type="entry name" value="NACHT_NTPase"/>
</dbReference>
<dbReference type="SUPFAM" id="SSF52540">
    <property type="entry name" value="P-loop containing nucleoside triphosphate hydrolases"/>
    <property type="match status" value="1"/>
</dbReference>
<name>A0A8H6IMH4_9PEZI</name>
<evidence type="ECO:0000259" key="4">
    <source>
        <dbReference type="PROSITE" id="PS50837"/>
    </source>
</evidence>
<dbReference type="PANTHER" id="PTHR12697:SF5">
    <property type="entry name" value="DEOXYHYPUSINE HYDROXYLASE"/>
    <property type="match status" value="1"/>
</dbReference>
<proteinExistence type="predicted"/>
<dbReference type="InterPro" id="IPR055496">
    <property type="entry name" value="DUF7068"/>
</dbReference>
<dbReference type="InterPro" id="IPR027417">
    <property type="entry name" value="P-loop_NTPase"/>
</dbReference>
<dbReference type="Gene3D" id="1.25.10.10">
    <property type="entry name" value="Leucine-rich Repeat Variant"/>
    <property type="match status" value="6"/>
</dbReference>
<dbReference type="InterPro" id="IPR016024">
    <property type="entry name" value="ARM-type_fold"/>
</dbReference>
<evidence type="ECO:0000313" key="6">
    <source>
        <dbReference type="Proteomes" id="UP000652219"/>
    </source>
</evidence>
<organism evidence="5 6">
    <name type="scientific">Colletotrichum sojae</name>
    <dbReference type="NCBI Taxonomy" id="2175907"/>
    <lineage>
        <taxon>Eukaryota</taxon>
        <taxon>Fungi</taxon>
        <taxon>Dikarya</taxon>
        <taxon>Ascomycota</taxon>
        <taxon>Pezizomycotina</taxon>
        <taxon>Sordariomycetes</taxon>
        <taxon>Hypocreomycetidae</taxon>
        <taxon>Glomerellales</taxon>
        <taxon>Glomerellaceae</taxon>
        <taxon>Colletotrichum</taxon>
        <taxon>Colletotrichum orchidearum species complex</taxon>
    </lineage>
</organism>
<comment type="function">
    <text evidence="1">Catalyzes the hydroxylation of the N(6)-(4-aminobutyl)-L-lysine intermediate produced by deoxyhypusine synthase/DHPS on a critical lysine of the eukaryotic translation initiation factor 5A/eIF-5A. This is the second step of the post-translational modification of that lysine into an unusual amino acid residue named hypusine. Hypusination is unique to mature eIF-5A factor and is essential for its function.</text>
</comment>
<dbReference type="GO" id="GO:0016491">
    <property type="term" value="F:oxidoreductase activity"/>
    <property type="evidence" value="ECO:0007669"/>
    <property type="project" value="TreeGrafter"/>
</dbReference>
<feature type="repeat" description="HEAT" evidence="2">
    <location>
        <begin position="698"/>
        <end position="734"/>
    </location>
</feature>
<dbReference type="PANTHER" id="PTHR12697">
    <property type="entry name" value="PBS LYASE HEAT-LIKE PROTEIN"/>
    <property type="match status" value="1"/>
</dbReference>
<feature type="non-terminal residue" evidence="5">
    <location>
        <position position="1398"/>
    </location>
</feature>
<dbReference type="Gene3D" id="3.40.50.300">
    <property type="entry name" value="P-loop containing nucleotide triphosphate hydrolases"/>
    <property type="match status" value="1"/>
</dbReference>
<dbReference type="Pfam" id="PF23238">
    <property type="entry name" value="DUF7068"/>
    <property type="match status" value="1"/>
</dbReference>
<keyword evidence="6" id="KW-1185">Reference proteome</keyword>
<reference evidence="5 6" key="1">
    <citation type="journal article" date="2020" name="Phytopathology">
        <title>Genome Sequence Resources of Colletotrichum truncatum, C. plurivorum, C. musicola, and C. sojae: Four Species Pathogenic to Soybean (Glycine max).</title>
        <authorList>
            <person name="Rogerio F."/>
            <person name="Boufleur T.R."/>
            <person name="Ciampi-Guillardi M."/>
            <person name="Sukno S.A."/>
            <person name="Thon M.R."/>
            <person name="Massola Junior N.S."/>
            <person name="Baroncelli R."/>
        </authorList>
    </citation>
    <scope>NUCLEOTIDE SEQUENCE [LARGE SCALE GENOMIC DNA]</scope>
    <source>
        <strain evidence="5 6">LFN0009</strain>
    </source>
</reference>
<dbReference type="Pfam" id="PF05729">
    <property type="entry name" value="NACHT"/>
    <property type="match status" value="1"/>
</dbReference>
<dbReference type="Proteomes" id="UP000652219">
    <property type="component" value="Unassembled WGS sequence"/>
</dbReference>
<protein>
    <recommendedName>
        <fullName evidence="4">NACHT domain-containing protein</fullName>
    </recommendedName>
</protein>
<dbReference type="PROSITE" id="PS50077">
    <property type="entry name" value="HEAT_REPEAT"/>
    <property type="match status" value="2"/>
</dbReference>
<dbReference type="InterPro" id="IPR004155">
    <property type="entry name" value="PBS_lyase_HEAT"/>
</dbReference>
<comment type="caution">
    <text evidence="5">The sequence shown here is derived from an EMBL/GenBank/DDBJ whole genome shotgun (WGS) entry which is preliminary data.</text>
</comment>
<feature type="region of interest" description="Disordered" evidence="3">
    <location>
        <begin position="1378"/>
        <end position="1398"/>
    </location>
</feature>
<evidence type="ECO:0000256" key="3">
    <source>
        <dbReference type="SAM" id="MobiDB-lite"/>
    </source>
</evidence>
<dbReference type="SMART" id="SM00567">
    <property type="entry name" value="EZ_HEAT"/>
    <property type="match status" value="14"/>
</dbReference>
<dbReference type="PROSITE" id="PS50837">
    <property type="entry name" value="NACHT"/>
    <property type="match status" value="1"/>
</dbReference>
<dbReference type="EMBL" id="WIGN01000792">
    <property type="protein sequence ID" value="KAF6783771.1"/>
    <property type="molecule type" value="Genomic_DNA"/>
</dbReference>
<feature type="compositionally biased region" description="Polar residues" evidence="3">
    <location>
        <begin position="1379"/>
        <end position="1389"/>
    </location>
</feature>
<dbReference type="InterPro" id="IPR011989">
    <property type="entry name" value="ARM-like"/>
</dbReference>
<evidence type="ECO:0000256" key="1">
    <source>
        <dbReference type="ARBA" id="ARBA00045876"/>
    </source>
</evidence>
<sequence length="1398" mass="157197">LTALLGSNTALLLTLQSNHNQLSDLEDEFRRVAADKQITSFYETKPTFYLGLSLGCVSLLSHCVESFLTPHSVDTDHAGLNKFNGPDDAAFREIKTVIEKLRAKPLIQQADDVLLDKHYTSARLTIKRLSGEELPMDQCYINLAIVEQVQAKMPQDELEAKDSAPKSSPFSLFARLNVETPSDQSQVQLKDLFGRRKRSDGTEILPRRVLIRGRAGVGKTTLCKKMVHEFVRGGMWRDLFDRVLWVPLRNLKERPAPGYNLEKFFFDEFFRLQGDKSGKLFAEETRKDLKHDRTLFILDGWDEVNQIATASSDMSRFLCDELLRQPNIIITSRPYASIPTRDQPIDLELETIGFNPTQVDEYVERTHDKTDAKKVDEIKTFLQRHELVRSLVRVPIQLDAFCYCWDDNNYGNNKVETMTALYQAIQTSLWRKDIPRLGEERRALNVQTNELKHSDQVLIERDVREEIGFLEHLAFDGLVADRLEFEWADINRTWANEITHDRIRWPGNTLPCLSFLRTSDPSAKSTDQTYHFIHLTFQEYFAARYFARHWNTHRSFEPNQENKEQITPQRFLHKHKYNARYNIMWRFVVGLLDEKEKAGSFFEEVEQEPVDVLGPAHQRLVMHCLNEALKLPKRLRRQREEKLLQWVLFERDFTKESTFIRDSEIPEGVLNCALRASGDKAIFLNALRHSQRHLSDTTMPALVGLLKDKDSNVRWSAANALGKQSTLSDTTVAALVELFKDEDWNVRESAARAIDNQSTLSDATMAALMELLKDEDWHVRLSATNTLDNQSTLSDTTIAALVGLFKDKDSSIRRSAARAIGKQSTLSDTTVAALVELFKDEDSDVRWSAARALGKQSALSDATMVALVELFKDEDSDVRWSATITLDNQSTLSDTTIAALMELFKDEVSNVRWSAADALGKQSTLSDATMVALVELLKDEDWHVRSSTARALGKQSALSDATMVALVELFKDEDWHVRSSAARALGKQSTLSDATMVALVELFKDEDSNVRESAARAIGKQSALSDATMVALVELFKDEDSNIRESATNTLDNQSTLSDATMVALVELFKDEDSDVRWSAARAIGKQSALSDATIAALVELFKDEDSNVRRSAADALGKQSTLSDATMVALVELFKDEDWNVRRSAANTLDNQSTLSDATVAALVELFKDEDWNVRRSAAITLDNQSTLSDANIAALVGLFKDENSDVRSSTAYVIGNQSTLSDATIAALVELFKDEDSGVRESAARAIGNQSTLSDTTIAALVELFKDEDSDVRWSAARAIGNQSTLSNKILDALGISVQPETHAQSALYSLCHSQDAGSFYQSFLQRSFREHFSLHVDETFCIINQASVFRRALLQDQGQFQEAVRRARGKLEQDLSLPSPSCSGQAERSDITYDG</sequence>
<feature type="domain" description="NACHT" evidence="4">
    <location>
        <begin position="207"/>
        <end position="336"/>
    </location>
</feature>